<sequence>QTTPNHSQDSPSPTSHHLTDSTTSTMANTQDLFNPTDSSDYSLSTSPGMAPVHSPLQHIIQKILQENYVLKLQNENYEKRITDLECSLVTHNSRIIELEAKLT</sequence>
<feature type="non-terminal residue" evidence="2">
    <location>
        <position position="1"/>
    </location>
</feature>
<dbReference type="Proteomes" id="UP001445076">
    <property type="component" value="Unassembled WGS sequence"/>
</dbReference>
<protein>
    <submittedName>
        <fullName evidence="2">Uncharacterized protein</fullName>
    </submittedName>
</protein>
<comment type="caution">
    <text evidence="2">The sequence shown here is derived from an EMBL/GenBank/DDBJ whole genome shotgun (WGS) entry which is preliminary data.</text>
</comment>
<feature type="region of interest" description="Disordered" evidence="1">
    <location>
        <begin position="1"/>
        <end position="52"/>
    </location>
</feature>
<dbReference type="EMBL" id="JARKIK010000043">
    <property type="protein sequence ID" value="KAK8737090.1"/>
    <property type="molecule type" value="Genomic_DNA"/>
</dbReference>
<name>A0AAW0X1P7_CHEQU</name>
<accession>A0AAW0X1P7</accession>
<feature type="compositionally biased region" description="Low complexity" evidence="1">
    <location>
        <begin position="10"/>
        <end position="25"/>
    </location>
</feature>
<gene>
    <name evidence="2" type="ORF">OTU49_004798</name>
</gene>
<organism evidence="2 3">
    <name type="scientific">Cherax quadricarinatus</name>
    <name type="common">Australian red claw crayfish</name>
    <dbReference type="NCBI Taxonomy" id="27406"/>
    <lineage>
        <taxon>Eukaryota</taxon>
        <taxon>Metazoa</taxon>
        <taxon>Ecdysozoa</taxon>
        <taxon>Arthropoda</taxon>
        <taxon>Crustacea</taxon>
        <taxon>Multicrustacea</taxon>
        <taxon>Malacostraca</taxon>
        <taxon>Eumalacostraca</taxon>
        <taxon>Eucarida</taxon>
        <taxon>Decapoda</taxon>
        <taxon>Pleocyemata</taxon>
        <taxon>Astacidea</taxon>
        <taxon>Parastacoidea</taxon>
        <taxon>Parastacidae</taxon>
        <taxon>Cherax</taxon>
    </lineage>
</organism>
<evidence type="ECO:0000313" key="2">
    <source>
        <dbReference type="EMBL" id="KAK8737090.1"/>
    </source>
</evidence>
<keyword evidence="3" id="KW-1185">Reference proteome</keyword>
<evidence type="ECO:0000313" key="3">
    <source>
        <dbReference type="Proteomes" id="UP001445076"/>
    </source>
</evidence>
<evidence type="ECO:0000256" key="1">
    <source>
        <dbReference type="SAM" id="MobiDB-lite"/>
    </source>
</evidence>
<feature type="compositionally biased region" description="Polar residues" evidence="1">
    <location>
        <begin position="26"/>
        <end position="47"/>
    </location>
</feature>
<dbReference type="AlphaFoldDB" id="A0AAW0X1P7"/>
<proteinExistence type="predicted"/>
<reference evidence="2 3" key="1">
    <citation type="journal article" date="2024" name="BMC Genomics">
        <title>Genome assembly of redclaw crayfish (Cherax quadricarinatus) provides insights into its immune adaptation and hypoxia tolerance.</title>
        <authorList>
            <person name="Liu Z."/>
            <person name="Zheng J."/>
            <person name="Li H."/>
            <person name="Fang K."/>
            <person name="Wang S."/>
            <person name="He J."/>
            <person name="Zhou D."/>
            <person name="Weng S."/>
            <person name="Chi M."/>
            <person name="Gu Z."/>
            <person name="He J."/>
            <person name="Li F."/>
            <person name="Wang M."/>
        </authorList>
    </citation>
    <scope>NUCLEOTIDE SEQUENCE [LARGE SCALE GENOMIC DNA]</scope>
    <source>
        <strain evidence="2">ZL_2023a</strain>
    </source>
</reference>